<evidence type="ECO:0000256" key="6">
    <source>
        <dbReference type="ARBA" id="ARBA00022989"/>
    </source>
</evidence>
<dbReference type="AlphaFoldDB" id="A0A3A4NUB2"/>
<evidence type="ECO:0000313" key="10">
    <source>
        <dbReference type="Proteomes" id="UP000265882"/>
    </source>
</evidence>
<dbReference type="Proteomes" id="UP000265882">
    <property type="component" value="Unassembled WGS sequence"/>
</dbReference>
<accession>A0A3A4NUB2</accession>
<feature type="transmembrane region" description="Helical" evidence="8">
    <location>
        <begin position="55"/>
        <end position="78"/>
    </location>
</feature>
<feature type="transmembrane region" description="Helical" evidence="8">
    <location>
        <begin position="211"/>
        <end position="234"/>
    </location>
</feature>
<evidence type="ECO:0000256" key="2">
    <source>
        <dbReference type="ARBA" id="ARBA00010145"/>
    </source>
</evidence>
<dbReference type="EMBL" id="QZKU01000092">
    <property type="protein sequence ID" value="RJP19171.1"/>
    <property type="molecule type" value="Genomic_DNA"/>
</dbReference>
<dbReference type="Gene3D" id="1.20.1530.20">
    <property type="match status" value="1"/>
</dbReference>
<reference evidence="9 10" key="1">
    <citation type="journal article" date="2017" name="ISME J.">
        <title>Energy and carbon metabolisms in a deep terrestrial subsurface fluid microbial community.</title>
        <authorList>
            <person name="Momper L."/>
            <person name="Jungbluth S.P."/>
            <person name="Lee M.D."/>
            <person name="Amend J.P."/>
        </authorList>
    </citation>
    <scope>NUCLEOTIDE SEQUENCE [LARGE SCALE GENOMIC DNA]</scope>
    <source>
        <strain evidence="9">SURF_5</strain>
    </source>
</reference>
<dbReference type="GO" id="GO:0005886">
    <property type="term" value="C:plasma membrane"/>
    <property type="evidence" value="ECO:0007669"/>
    <property type="project" value="UniProtKB-SubCell"/>
</dbReference>
<dbReference type="PANTHER" id="PTHR36838:SF1">
    <property type="entry name" value="SLR1864 PROTEIN"/>
    <property type="match status" value="1"/>
</dbReference>
<dbReference type="InterPro" id="IPR004776">
    <property type="entry name" value="Mem_transp_PIN-like"/>
</dbReference>
<evidence type="ECO:0000256" key="8">
    <source>
        <dbReference type="SAM" id="Phobius"/>
    </source>
</evidence>
<evidence type="ECO:0000256" key="7">
    <source>
        <dbReference type="ARBA" id="ARBA00023136"/>
    </source>
</evidence>
<keyword evidence="3" id="KW-0813">Transport</keyword>
<proteinExistence type="inferred from homology"/>
<comment type="caution">
    <text evidence="9">The sequence shown here is derived from an EMBL/GenBank/DDBJ whole genome shotgun (WGS) entry which is preliminary data.</text>
</comment>
<evidence type="ECO:0000256" key="1">
    <source>
        <dbReference type="ARBA" id="ARBA00004651"/>
    </source>
</evidence>
<dbReference type="PANTHER" id="PTHR36838">
    <property type="entry name" value="AUXIN EFFLUX CARRIER FAMILY PROTEIN"/>
    <property type="match status" value="1"/>
</dbReference>
<evidence type="ECO:0000256" key="4">
    <source>
        <dbReference type="ARBA" id="ARBA00022475"/>
    </source>
</evidence>
<evidence type="ECO:0000256" key="3">
    <source>
        <dbReference type="ARBA" id="ARBA00022448"/>
    </source>
</evidence>
<dbReference type="InterPro" id="IPR038770">
    <property type="entry name" value="Na+/solute_symporter_sf"/>
</dbReference>
<keyword evidence="4" id="KW-1003">Cell membrane</keyword>
<keyword evidence="6 8" id="KW-1133">Transmembrane helix</keyword>
<comment type="subcellular location">
    <subcellularLocation>
        <location evidence="1">Cell membrane</location>
        <topology evidence="1">Multi-pass membrane protein</topology>
    </subcellularLocation>
</comment>
<evidence type="ECO:0000256" key="5">
    <source>
        <dbReference type="ARBA" id="ARBA00022692"/>
    </source>
</evidence>
<feature type="transmembrane region" description="Helical" evidence="8">
    <location>
        <begin position="150"/>
        <end position="167"/>
    </location>
</feature>
<comment type="similarity">
    <text evidence="2">Belongs to the auxin efflux carrier (TC 2.A.69) family.</text>
</comment>
<feature type="transmembrane region" description="Helical" evidence="8">
    <location>
        <begin position="119"/>
        <end position="138"/>
    </location>
</feature>
<organism evidence="9 10">
    <name type="scientific">Abyssobacteria bacterium (strain SURF_5)</name>
    <dbReference type="NCBI Taxonomy" id="2093360"/>
    <lineage>
        <taxon>Bacteria</taxon>
        <taxon>Pseudomonadati</taxon>
        <taxon>Candidatus Hydrogenedentota</taxon>
        <taxon>Candidatus Abyssobacteria</taxon>
    </lineage>
</organism>
<name>A0A3A4NUB2_ABYX5</name>
<dbReference type="GO" id="GO:0055085">
    <property type="term" value="P:transmembrane transport"/>
    <property type="evidence" value="ECO:0007669"/>
    <property type="project" value="InterPro"/>
</dbReference>
<evidence type="ECO:0000313" key="9">
    <source>
        <dbReference type="EMBL" id="RJP19171.1"/>
    </source>
</evidence>
<feature type="transmembrane region" description="Helical" evidence="8">
    <location>
        <begin position="264"/>
        <end position="286"/>
    </location>
</feature>
<gene>
    <name evidence="9" type="ORF">C4520_13360</name>
</gene>
<protein>
    <submittedName>
        <fullName evidence="9">AEC family transporter</fullName>
    </submittedName>
</protein>
<feature type="transmembrane region" description="Helical" evidence="8">
    <location>
        <begin position="90"/>
        <end position="113"/>
    </location>
</feature>
<dbReference type="Pfam" id="PF03547">
    <property type="entry name" value="Mem_trans"/>
    <property type="match status" value="2"/>
</dbReference>
<keyword evidence="7 8" id="KW-0472">Membrane</keyword>
<sequence>MLIIEVVFPVFAIIALGYLLARFTHLDTKTLSELVVNITSPCLVYVSIAKREIVAADWLVMGGAAAAIIFGTAVLMELYQRAAAIRSRGLFLPAMFMNSGNMALPFSLLAFGAPGFDMAIIFYVTVALLHYSIGVFIAKGRGGFQEIFRLPLIYAALAGLVSSLFRVQLPSFLFTPVEMLANVAIPLMILALGIQLHSLRVRSVRHAVAGVSIRMGGGFLIAVLFVLLFGIGGLSRKVIFLDSLMPPAVFNVVLAQKYAADPDAVASAIVIGTLLSVVVTPLYLFFAT</sequence>
<feature type="transmembrane region" description="Helical" evidence="8">
    <location>
        <begin position="179"/>
        <end position="199"/>
    </location>
</feature>
<feature type="transmembrane region" description="Helical" evidence="8">
    <location>
        <begin position="6"/>
        <end position="24"/>
    </location>
</feature>
<keyword evidence="5 8" id="KW-0812">Transmembrane</keyword>